<dbReference type="GO" id="GO:0016787">
    <property type="term" value="F:hydrolase activity"/>
    <property type="evidence" value="ECO:0007669"/>
    <property type="project" value="UniProtKB-KW"/>
</dbReference>
<protein>
    <submittedName>
        <fullName evidence="3">Class B sortase</fullName>
        <ecNumber evidence="3">3.4.22.71</ecNumber>
    </submittedName>
</protein>
<dbReference type="EC" id="3.4.22.71" evidence="3"/>
<evidence type="ECO:0000313" key="4">
    <source>
        <dbReference type="Proteomes" id="UP000516046"/>
    </source>
</evidence>
<dbReference type="CDD" id="cd05826">
    <property type="entry name" value="Sortase_B"/>
    <property type="match status" value="1"/>
</dbReference>
<dbReference type="InterPro" id="IPR005754">
    <property type="entry name" value="Sortase"/>
</dbReference>
<feature type="active site" description="Proton donor/acceptor" evidence="2">
    <location>
        <position position="139"/>
    </location>
</feature>
<dbReference type="Gene3D" id="2.40.260.10">
    <property type="entry name" value="Sortase"/>
    <property type="match status" value="1"/>
</dbReference>
<dbReference type="KEGG" id="caml:H6X83_04440"/>
<name>A0A7G9WJM1_9FIRM</name>
<dbReference type="Proteomes" id="UP000516046">
    <property type="component" value="Chromosome"/>
</dbReference>
<evidence type="ECO:0000256" key="2">
    <source>
        <dbReference type="PIRSR" id="PIRSR605754-1"/>
    </source>
</evidence>
<dbReference type="NCBIfam" id="TIGR03064">
    <property type="entry name" value="sortase_srtB"/>
    <property type="match status" value="1"/>
</dbReference>
<dbReference type="InterPro" id="IPR009835">
    <property type="entry name" value="SrtB"/>
</dbReference>
<proteinExistence type="predicted"/>
<keyword evidence="4" id="KW-1185">Reference proteome</keyword>
<dbReference type="AlphaFoldDB" id="A0A7G9WJM1"/>
<dbReference type="EMBL" id="CP060696">
    <property type="protein sequence ID" value="QNO18883.1"/>
    <property type="molecule type" value="Genomic_DNA"/>
</dbReference>
<reference evidence="3 4" key="1">
    <citation type="submission" date="2020-08" db="EMBL/GenBank/DDBJ databases">
        <authorList>
            <person name="Ren C."/>
            <person name="Gu Y."/>
            <person name="Xu Y."/>
        </authorList>
    </citation>
    <scope>NUCLEOTIDE SEQUENCE [LARGE SCALE GENOMIC DNA]</scope>
    <source>
        <strain evidence="3 4">LBM18003</strain>
    </source>
</reference>
<organism evidence="3 4">
    <name type="scientific">Caproicibacterium amylolyticum</name>
    <dbReference type="NCBI Taxonomy" id="2766537"/>
    <lineage>
        <taxon>Bacteria</taxon>
        <taxon>Bacillati</taxon>
        <taxon>Bacillota</taxon>
        <taxon>Clostridia</taxon>
        <taxon>Eubacteriales</taxon>
        <taxon>Oscillospiraceae</taxon>
        <taxon>Caproicibacterium</taxon>
    </lineage>
</organism>
<dbReference type="InterPro" id="IPR023365">
    <property type="entry name" value="Sortase_dom-sf"/>
</dbReference>
<dbReference type="Pfam" id="PF04203">
    <property type="entry name" value="Sortase"/>
    <property type="match status" value="1"/>
</dbReference>
<keyword evidence="1 3" id="KW-0378">Hydrolase</keyword>
<sequence length="257" mass="28594">MKKGKHRAILIALGLVVALCAGYLLNVFVAQPAQVAADVQELKSIKAEPVSVSSSASAAIKKEDQASSFQRIQAVNADIKGWLTVPGTNIDYPVLQSSKTEPDYYLHRSYKKRYAEAGSIYLQYDCSPETSRNTVVYGHHMLYDAMLTELTKYNYYSFWKAHQTFLYENASGKCSCEIFAVLHVSPDSFSFNRTQFADDADFARFLSALQGKAIYNTGVTVTEKDKIMMLVTCSYEQRNGRTIVIGKQQNSNGGLIS</sequence>
<dbReference type="SUPFAM" id="SSF63817">
    <property type="entry name" value="Sortase"/>
    <property type="match status" value="1"/>
</dbReference>
<gene>
    <name evidence="3" type="primary">srtB</name>
    <name evidence="3" type="ORF">H6X83_04440</name>
</gene>
<dbReference type="RefSeq" id="WP_212507952.1">
    <property type="nucleotide sequence ID" value="NZ_CP060696.1"/>
</dbReference>
<evidence type="ECO:0000313" key="3">
    <source>
        <dbReference type="EMBL" id="QNO18883.1"/>
    </source>
</evidence>
<feature type="active site" description="Acyl-thioester intermediate" evidence="2">
    <location>
        <position position="233"/>
    </location>
</feature>
<evidence type="ECO:0000256" key="1">
    <source>
        <dbReference type="ARBA" id="ARBA00022801"/>
    </source>
</evidence>
<accession>A0A7G9WJM1</accession>